<dbReference type="AlphaFoldDB" id="A0A2Z7DC36"/>
<organism evidence="1 2">
    <name type="scientific">Dorcoceras hygrometricum</name>
    <dbReference type="NCBI Taxonomy" id="472368"/>
    <lineage>
        <taxon>Eukaryota</taxon>
        <taxon>Viridiplantae</taxon>
        <taxon>Streptophyta</taxon>
        <taxon>Embryophyta</taxon>
        <taxon>Tracheophyta</taxon>
        <taxon>Spermatophyta</taxon>
        <taxon>Magnoliopsida</taxon>
        <taxon>eudicotyledons</taxon>
        <taxon>Gunneridae</taxon>
        <taxon>Pentapetalae</taxon>
        <taxon>asterids</taxon>
        <taxon>lamiids</taxon>
        <taxon>Lamiales</taxon>
        <taxon>Gesneriaceae</taxon>
        <taxon>Didymocarpoideae</taxon>
        <taxon>Trichosporeae</taxon>
        <taxon>Loxocarpinae</taxon>
        <taxon>Dorcoceras</taxon>
    </lineage>
</organism>
<sequence>MASLLINNDIQIYIDSVYGMADEGMVQMLKDLESSRLHGFLGCSFAIYEDTLVEFFQNASVRDNKVVSAVQGKAVEISEEVFAGTFELPTEGLTEMTDVPKDLVFDERSEFSMGVLAKTVIVKYGSFDVVIHERFLMMSAIHGGVMVNWGRLLFNIFRDMVTPASKQARGFTVHICILLKGAPDPEFGESKEFPPLKILTAKTVGTYVAKNKNIAVEEVVDEPVVKKAAPRRIPAPAVAMTPRAPRRREPKRKLVLQKGSDDEIVDNIIHQVITETAEIEIGEQDLEEPVVMETTETVAIETDKEKEKEKEIEPVADEGVRVDAQLANLWRVGS</sequence>
<evidence type="ECO:0000313" key="2">
    <source>
        <dbReference type="Proteomes" id="UP000250235"/>
    </source>
</evidence>
<keyword evidence="2" id="KW-1185">Reference proteome</keyword>
<dbReference type="EMBL" id="KQ987296">
    <property type="protein sequence ID" value="KZV57419.1"/>
    <property type="molecule type" value="Genomic_DNA"/>
</dbReference>
<name>A0A2Z7DC36_9LAMI</name>
<gene>
    <name evidence="1" type="ORF">F511_04856</name>
</gene>
<dbReference type="Proteomes" id="UP000250235">
    <property type="component" value="Unassembled WGS sequence"/>
</dbReference>
<evidence type="ECO:0008006" key="3">
    <source>
        <dbReference type="Google" id="ProtNLM"/>
    </source>
</evidence>
<reference evidence="1 2" key="1">
    <citation type="journal article" date="2015" name="Proc. Natl. Acad. Sci. U.S.A.">
        <title>The resurrection genome of Boea hygrometrica: A blueprint for survival of dehydration.</title>
        <authorList>
            <person name="Xiao L."/>
            <person name="Yang G."/>
            <person name="Zhang L."/>
            <person name="Yang X."/>
            <person name="Zhao S."/>
            <person name="Ji Z."/>
            <person name="Zhou Q."/>
            <person name="Hu M."/>
            <person name="Wang Y."/>
            <person name="Chen M."/>
            <person name="Xu Y."/>
            <person name="Jin H."/>
            <person name="Xiao X."/>
            <person name="Hu G."/>
            <person name="Bao F."/>
            <person name="Hu Y."/>
            <person name="Wan P."/>
            <person name="Li L."/>
            <person name="Deng X."/>
            <person name="Kuang T."/>
            <person name="Xiang C."/>
            <person name="Zhu J.K."/>
            <person name="Oliver M.J."/>
            <person name="He Y."/>
        </authorList>
    </citation>
    <scope>NUCLEOTIDE SEQUENCE [LARGE SCALE GENOMIC DNA]</scope>
    <source>
        <strain evidence="2">cv. XS01</strain>
    </source>
</reference>
<accession>A0A2Z7DC36</accession>
<proteinExistence type="predicted"/>
<evidence type="ECO:0000313" key="1">
    <source>
        <dbReference type="EMBL" id="KZV57419.1"/>
    </source>
</evidence>
<protein>
    <recommendedName>
        <fullName evidence="3">Splicing factor 3B subunit 1-like</fullName>
    </recommendedName>
</protein>